<evidence type="ECO:0000313" key="2">
    <source>
        <dbReference type="Proteomes" id="UP001281147"/>
    </source>
</evidence>
<accession>A0ACC3MSQ0</accession>
<proteinExistence type="predicted"/>
<reference evidence="1" key="1">
    <citation type="submission" date="2023-07" db="EMBL/GenBank/DDBJ databases">
        <title>Black Yeasts Isolated from many extreme environments.</title>
        <authorList>
            <person name="Coleine C."/>
            <person name="Stajich J.E."/>
            <person name="Selbmann L."/>
        </authorList>
    </citation>
    <scope>NUCLEOTIDE SEQUENCE</scope>
    <source>
        <strain evidence="1">CCFEE 5714</strain>
    </source>
</reference>
<comment type="caution">
    <text evidence="1">The sequence shown here is derived from an EMBL/GenBank/DDBJ whole genome shotgun (WGS) entry which is preliminary data.</text>
</comment>
<sequence>MDFGVFESHGSSSEETMRALQEDRKAMAELLYEEGLLLDSTLDRIVRPKDSVKVYKDLISKSMRSPHRDHGYITFAHDSMEHIKKLSTMPDGLLTAMNLLIKAATGFVEDYNRETTDLDCWDGAEDVLWPMGDLMAEFIRTMYFETRTSKEHWDYRRLMKRIEELRDNEISRVVDMNSDEGLKGLDMPFEESINLLHVVVSLDTASVLANKVVGHRLPAELSEMVKGFICSDDALTKEGEQAQWRDD</sequence>
<protein>
    <submittedName>
        <fullName evidence="1">Uncharacterized protein</fullName>
    </submittedName>
</protein>
<name>A0ACC3MSQ0_9PEZI</name>
<dbReference type="Proteomes" id="UP001281147">
    <property type="component" value="Unassembled WGS sequence"/>
</dbReference>
<evidence type="ECO:0000313" key="1">
    <source>
        <dbReference type="EMBL" id="KAK3703003.1"/>
    </source>
</evidence>
<dbReference type="EMBL" id="JAUTXU010000157">
    <property type="protein sequence ID" value="KAK3703003.1"/>
    <property type="molecule type" value="Genomic_DNA"/>
</dbReference>
<keyword evidence="2" id="KW-1185">Reference proteome</keyword>
<organism evidence="1 2">
    <name type="scientific">Vermiconidia calcicola</name>
    <dbReference type="NCBI Taxonomy" id="1690605"/>
    <lineage>
        <taxon>Eukaryota</taxon>
        <taxon>Fungi</taxon>
        <taxon>Dikarya</taxon>
        <taxon>Ascomycota</taxon>
        <taxon>Pezizomycotina</taxon>
        <taxon>Dothideomycetes</taxon>
        <taxon>Dothideomycetidae</taxon>
        <taxon>Mycosphaerellales</taxon>
        <taxon>Extremaceae</taxon>
        <taxon>Vermiconidia</taxon>
    </lineage>
</organism>
<gene>
    <name evidence="1" type="ORF">LTR37_014733</name>
</gene>